<evidence type="ECO:0000259" key="8">
    <source>
        <dbReference type="Pfam" id="PF01494"/>
    </source>
</evidence>
<evidence type="ECO:0000256" key="7">
    <source>
        <dbReference type="ARBA" id="ARBA00023033"/>
    </source>
</evidence>
<dbReference type="EMBL" id="CP003984">
    <property type="protein sequence ID" value="AII85812.1"/>
    <property type="molecule type" value="Genomic_DNA"/>
</dbReference>
<evidence type="ECO:0000256" key="5">
    <source>
        <dbReference type="ARBA" id="ARBA00022827"/>
    </source>
</evidence>
<keyword evidence="6 9" id="KW-0560">Oxidoreductase</keyword>
<keyword evidence="10" id="KW-1185">Reference proteome</keyword>
<dbReference type="PANTHER" id="PTHR43876:SF7">
    <property type="entry name" value="UBIQUINONE BIOSYNTHESIS MONOOXYGENASE COQ6, MITOCHONDRIAL"/>
    <property type="match status" value="1"/>
</dbReference>
<evidence type="ECO:0000256" key="2">
    <source>
        <dbReference type="ARBA" id="ARBA00004749"/>
    </source>
</evidence>
<feature type="domain" description="FAD-binding" evidence="8">
    <location>
        <begin position="9"/>
        <end position="350"/>
    </location>
</feature>
<name>A0AAN0VHA7_9RHOB</name>
<keyword evidence="4" id="KW-0285">Flavoprotein</keyword>
<comment type="cofactor">
    <cofactor evidence="1">
        <name>FAD</name>
        <dbReference type="ChEBI" id="CHEBI:57692"/>
    </cofactor>
</comment>
<dbReference type="SUPFAM" id="SSF51905">
    <property type="entry name" value="FAD/NAD(P)-binding domain"/>
    <property type="match status" value="1"/>
</dbReference>
<dbReference type="NCBIfam" id="TIGR01988">
    <property type="entry name" value="Ubi-OHases"/>
    <property type="match status" value="1"/>
</dbReference>
<dbReference type="PRINTS" id="PR00420">
    <property type="entry name" value="RNGMNOXGNASE"/>
</dbReference>
<dbReference type="Gene3D" id="3.50.50.60">
    <property type="entry name" value="FAD/NAD(P)-binding domain"/>
    <property type="match status" value="2"/>
</dbReference>
<accession>A0AAN0VHA7</accession>
<reference evidence="9 10" key="1">
    <citation type="journal article" date="2014" name="ISME J.">
        <title>Adaptation of an abundant Roseobacter RCA organism to pelagic systems revealed by genomic and transcriptomic analyses.</title>
        <authorList>
            <person name="Voget S."/>
            <person name="Wemheuer B."/>
            <person name="Brinkhoff T."/>
            <person name="Vollmers J."/>
            <person name="Dietrich S."/>
            <person name="Giebel H.A."/>
            <person name="Beardsley C."/>
            <person name="Sardemann C."/>
            <person name="Bakenhus I."/>
            <person name="Billerbeck S."/>
            <person name="Daniel R."/>
            <person name="Simon M."/>
        </authorList>
    </citation>
    <scope>NUCLEOTIDE SEQUENCE [LARGE SCALE GENOMIC DNA]</scope>
    <source>
        <strain evidence="9 10">RCA23</strain>
    </source>
</reference>
<evidence type="ECO:0000256" key="4">
    <source>
        <dbReference type="ARBA" id="ARBA00022630"/>
    </source>
</evidence>
<evidence type="ECO:0000256" key="6">
    <source>
        <dbReference type="ARBA" id="ARBA00023002"/>
    </source>
</evidence>
<gene>
    <name evidence="9" type="primary">ubiH</name>
    <name evidence="9" type="ORF">RCA23_c02470</name>
</gene>
<dbReference type="GO" id="GO:0071949">
    <property type="term" value="F:FAD binding"/>
    <property type="evidence" value="ECO:0007669"/>
    <property type="project" value="InterPro"/>
</dbReference>
<dbReference type="GO" id="GO:0006744">
    <property type="term" value="P:ubiquinone biosynthetic process"/>
    <property type="evidence" value="ECO:0007669"/>
    <property type="project" value="InterPro"/>
</dbReference>
<evidence type="ECO:0000313" key="9">
    <source>
        <dbReference type="EMBL" id="AII85812.1"/>
    </source>
</evidence>
<evidence type="ECO:0000256" key="1">
    <source>
        <dbReference type="ARBA" id="ARBA00001974"/>
    </source>
</evidence>
<dbReference type="Pfam" id="PF01494">
    <property type="entry name" value="FAD_binding_3"/>
    <property type="match status" value="1"/>
</dbReference>
<dbReference type="InterPro" id="IPR002938">
    <property type="entry name" value="FAD-bd"/>
</dbReference>
<comment type="pathway">
    <text evidence="2">Cofactor biosynthesis; ubiquinone biosynthesis.</text>
</comment>
<dbReference type="EC" id="1.14.13.-" evidence="9"/>
<proteinExistence type="inferred from homology"/>
<sequence>MKLMAIYKDIIISGGGIAGLTAAVAFGEAGFEVLGVDPTAPVTDRSHQGADLRTTAYLQPAQAFLQQIGLWPLVADRSAPLQIMRIVDAAGEALVRKDFNAADISDAPFGWNLGNWDMREGLLTRLGALPNVDFQPGISTISSQTRSTEARVTLSSSERVCCKMLIAADGRDSPIRRAAKIRAKRTDFGQLALSFAVSHDIPHENISTEVHKAGGPFTLVPLPDFNGKPSSAVVWMDRNRAIKEMQSQSIEAFNAAITERSAGVLGQLEVITARTAWPIISQLSDHFFAERTAFIAEAAHVVPPIGAQGLNLSLGDIEALLDLAKAAPAQIGEADMLKRYHQARRPIAQSRVLGVGALNRASKAEGPIAAKARALGLDAIHRITPLRRQLMQLGLGIR</sequence>
<dbReference type="InterPro" id="IPR036188">
    <property type="entry name" value="FAD/NAD-bd_sf"/>
</dbReference>
<dbReference type="PANTHER" id="PTHR43876">
    <property type="entry name" value="UBIQUINONE BIOSYNTHESIS MONOOXYGENASE COQ6, MITOCHONDRIAL"/>
    <property type="match status" value="1"/>
</dbReference>
<dbReference type="Proteomes" id="UP000028680">
    <property type="component" value="Chromosome"/>
</dbReference>
<dbReference type="AlphaFoldDB" id="A0AAN0VHA7"/>
<evidence type="ECO:0000313" key="10">
    <source>
        <dbReference type="Proteomes" id="UP000028680"/>
    </source>
</evidence>
<protein>
    <submittedName>
        <fullName evidence="9">2-octaprenyl-6-methoxyphenol hydroxylase UbiH</fullName>
        <ecNumber evidence="9">1.14.13.-</ecNumber>
    </submittedName>
</protein>
<comment type="similarity">
    <text evidence="3">Belongs to the UbiH/COQ6 family.</text>
</comment>
<keyword evidence="7" id="KW-0503">Monooxygenase</keyword>
<dbReference type="GO" id="GO:0004497">
    <property type="term" value="F:monooxygenase activity"/>
    <property type="evidence" value="ECO:0007669"/>
    <property type="project" value="UniProtKB-KW"/>
</dbReference>
<evidence type="ECO:0000256" key="3">
    <source>
        <dbReference type="ARBA" id="ARBA00005349"/>
    </source>
</evidence>
<dbReference type="KEGG" id="ptp:RCA23_c02470"/>
<organism evidence="9 10">
    <name type="scientific">Planktomarina temperata RCA23</name>
    <dbReference type="NCBI Taxonomy" id="666509"/>
    <lineage>
        <taxon>Bacteria</taxon>
        <taxon>Pseudomonadati</taxon>
        <taxon>Pseudomonadota</taxon>
        <taxon>Alphaproteobacteria</taxon>
        <taxon>Rhodobacterales</taxon>
        <taxon>Paracoccaceae</taxon>
        <taxon>Planktomarina</taxon>
    </lineage>
</organism>
<dbReference type="InterPro" id="IPR051205">
    <property type="entry name" value="UbiH/COQ6_monooxygenase"/>
</dbReference>
<dbReference type="InterPro" id="IPR010971">
    <property type="entry name" value="UbiH/COQ6"/>
</dbReference>
<keyword evidence="5" id="KW-0274">FAD</keyword>
<dbReference type="GO" id="GO:0016705">
    <property type="term" value="F:oxidoreductase activity, acting on paired donors, with incorporation or reduction of molecular oxygen"/>
    <property type="evidence" value="ECO:0007669"/>
    <property type="project" value="InterPro"/>
</dbReference>